<organism evidence="2 3">
    <name type="scientific">Candidatus Taenaricola geysiri</name>
    <dbReference type="NCBI Taxonomy" id="1974752"/>
    <lineage>
        <taxon>Bacteria</taxon>
        <taxon>Pseudomonadati</taxon>
        <taxon>Candidatus Omnitrophota</taxon>
        <taxon>Candidatus Taenaricola</taxon>
    </lineage>
</organism>
<evidence type="ECO:0000313" key="3">
    <source>
        <dbReference type="Proteomes" id="UP000231267"/>
    </source>
</evidence>
<dbReference type="Proteomes" id="UP000231267">
    <property type="component" value="Unassembled WGS sequence"/>
</dbReference>
<gene>
    <name evidence="2" type="ORF">COW11_01270</name>
</gene>
<dbReference type="AlphaFoldDB" id="A0A2J0LSM6"/>
<dbReference type="Gene3D" id="2.40.10.220">
    <property type="entry name" value="predicted glycosyltransferase like domains"/>
    <property type="match status" value="1"/>
</dbReference>
<proteinExistence type="predicted"/>
<dbReference type="Pfam" id="PF07238">
    <property type="entry name" value="PilZ"/>
    <property type="match status" value="1"/>
</dbReference>
<dbReference type="EMBL" id="PFGP01000027">
    <property type="protein sequence ID" value="PIW66817.1"/>
    <property type="molecule type" value="Genomic_DNA"/>
</dbReference>
<sequence length="124" mass="13878">MVWNGMDRRKFPRANYKCFVTIRRKDGIQTFTTQTENIGAGGICVILPERLDIFSNTDLIITLIDGGPPLKSAGSVVWTVKSSDPKKAKVNYYDTGIEFVDLTKQQAELIEKIVKDLIALENGK</sequence>
<reference evidence="2 3" key="1">
    <citation type="submission" date="2017-09" db="EMBL/GenBank/DDBJ databases">
        <title>Depth-based differentiation of microbial function through sediment-hosted aquifers and enrichment of novel symbionts in the deep terrestrial subsurface.</title>
        <authorList>
            <person name="Probst A.J."/>
            <person name="Ladd B."/>
            <person name="Jarett J.K."/>
            <person name="Geller-Mcgrath D.E."/>
            <person name="Sieber C.M."/>
            <person name="Emerson J.B."/>
            <person name="Anantharaman K."/>
            <person name="Thomas B.C."/>
            <person name="Malmstrom R."/>
            <person name="Stieglmeier M."/>
            <person name="Klingl A."/>
            <person name="Woyke T."/>
            <person name="Ryan C.M."/>
            <person name="Banfield J.F."/>
        </authorList>
    </citation>
    <scope>NUCLEOTIDE SEQUENCE [LARGE SCALE GENOMIC DNA]</scope>
    <source>
        <strain evidence="2">CG12_big_fil_rev_8_21_14_0_65_43_15</strain>
    </source>
</reference>
<evidence type="ECO:0000259" key="1">
    <source>
        <dbReference type="Pfam" id="PF07238"/>
    </source>
</evidence>
<dbReference type="InterPro" id="IPR009875">
    <property type="entry name" value="PilZ_domain"/>
</dbReference>
<comment type="caution">
    <text evidence="2">The sequence shown here is derived from an EMBL/GenBank/DDBJ whole genome shotgun (WGS) entry which is preliminary data.</text>
</comment>
<dbReference type="SUPFAM" id="SSF141371">
    <property type="entry name" value="PilZ domain-like"/>
    <property type="match status" value="1"/>
</dbReference>
<feature type="domain" description="PilZ" evidence="1">
    <location>
        <begin position="7"/>
        <end position="114"/>
    </location>
</feature>
<name>A0A2J0LSM6_9BACT</name>
<evidence type="ECO:0000313" key="2">
    <source>
        <dbReference type="EMBL" id="PIW66817.1"/>
    </source>
</evidence>
<protein>
    <recommendedName>
        <fullName evidence="1">PilZ domain-containing protein</fullName>
    </recommendedName>
</protein>
<accession>A0A2J0LSM6</accession>
<dbReference type="GO" id="GO:0035438">
    <property type="term" value="F:cyclic-di-GMP binding"/>
    <property type="evidence" value="ECO:0007669"/>
    <property type="project" value="InterPro"/>
</dbReference>